<dbReference type="Gene3D" id="1.50.10.140">
    <property type="match status" value="1"/>
</dbReference>
<dbReference type="RefSeq" id="WP_189994856.1">
    <property type="nucleotide sequence ID" value="NZ_BMZS01000013.1"/>
</dbReference>
<feature type="domain" description="Glycoamylase-like" evidence="1">
    <location>
        <begin position="184"/>
        <end position="398"/>
    </location>
</feature>
<dbReference type="EMBL" id="BMZS01000013">
    <property type="protein sequence ID" value="GHD61964.1"/>
    <property type="molecule type" value="Genomic_DNA"/>
</dbReference>
<evidence type="ECO:0000313" key="2">
    <source>
        <dbReference type="EMBL" id="GHD61964.1"/>
    </source>
</evidence>
<gene>
    <name evidence="2" type="ORF">GCM10017083_50070</name>
</gene>
<organism evidence="2 3">
    <name type="scientific">Thalassobaculum fulvum</name>
    <dbReference type="NCBI Taxonomy" id="1633335"/>
    <lineage>
        <taxon>Bacteria</taxon>
        <taxon>Pseudomonadati</taxon>
        <taxon>Pseudomonadota</taxon>
        <taxon>Alphaproteobacteria</taxon>
        <taxon>Rhodospirillales</taxon>
        <taxon>Thalassobaculaceae</taxon>
        <taxon>Thalassobaculum</taxon>
    </lineage>
</organism>
<evidence type="ECO:0000259" key="1">
    <source>
        <dbReference type="Pfam" id="PF10091"/>
    </source>
</evidence>
<evidence type="ECO:0000313" key="3">
    <source>
        <dbReference type="Proteomes" id="UP000630353"/>
    </source>
</evidence>
<dbReference type="InterPro" id="IPR019282">
    <property type="entry name" value="Glycoamylase-like_cons_dom"/>
</dbReference>
<dbReference type="PIRSF" id="PIRSF028431">
    <property type="entry name" value="UCP028431"/>
    <property type="match status" value="1"/>
</dbReference>
<dbReference type="Proteomes" id="UP000630353">
    <property type="component" value="Unassembled WGS sequence"/>
</dbReference>
<sequence length="417" mass="45864">MTPDPMPDDTALLDEVQRRTFGYFWDFAHPVSGLARDRARSADDPGDDTMAVGGSGFGVMAIVVAVARGWVTRAGALERLLVMTGFLERADRFHGVFPHFMDGATGKAIPFGPLDDGGDLVETAYLMQGLLTARQYFDGPGSAEAELRARIDRLWRAVEWSWHTRGGEPVLYWHWSPAHGWAMNHQVRGWNECLIAYVLAAGAPDCAVDPAAYHRGWAGGSEFRNGRRYHGIALPLGPDYGGPLFFAHYSFLGLDPRGLVDRHADYWAQNLAHVRIHEAHGRLNPGGFAGYGADCWGLTASDDDRGYAAHDPANDRGVVSPTAAVSSLPYWPEAAMRAIRHFRFGLGGRAWGRWGFVDAFNESVDWFAPTFLAIDQGPIVCMIENHRSGLPWRLFMSAPEVRRGLLRLGFSSPALGG</sequence>
<reference evidence="2" key="2">
    <citation type="submission" date="2020-09" db="EMBL/GenBank/DDBJ databases">
        <authorList>
            <person name="Sun Q."/>
            <person name="Kim S."/>
        </authorList>
    </citation>
    <scope>NUCLEOTIDE SEQUENCE</scope>
    <source>
        <strain evidence="2">KCTC 42651</strain>
    </source>
</reference>
<comment type="caution">
    <text evidence="2">The sequence shown here is derived from an EMBL/GenBank/DDBJ whole genome shotgun (WGS) entry which is preliminary data.</text>
</comment>
<dbReference type="AlphaFoldDB" id="A0A918XWR1"/>
<accession>A0A918XWR1</accession>
<dbReference type="Pfam" id="PF10091">
    <property type="entry name" value="Glycoamylase"/>
    <property type="match status" value="1"/>
</dbReference>
<protein>
    <recommendedName>
        <fullName evidence="1">Glycoamylase-like domain-containing protein</fullName>
    </recommendedName>
</protein>
<keyword evidence="3" id="KW-1185">Reference proteome</keyword>
<reference evidence="2" key="1">
    <citation type="journal article" date="2014" name="Int. J. Syst. Evol. Microbiol.">
        <title>Complete genome sequence of Corynebacterium casei LMG S-19264T (=DSM 44701T), isolated from a smear-ripened cheese.</title>
        <authorList>
            <consortium name="US DOE Joint Genome Institute (JGI-PGF)"/>
            <person name="Walter F."/>
            <person name="Albersmeier A."/>
            <person name="Kalinowski J."/>
            <person name="Ruckert C."/>
        </authorList>
    </citation>
    <scope>NUCLEOTIDE SEQUENCE</scope>
    <source>
        <strain evidence="2">KCTC 42651</strain>
    </source>
</reference>
<proteinExistence type="predicted"/>
<dbReference type="InterPro" id="IPR016883">
    <property type="entry name" value="UCP028431"/>
</dbReference>
<name>A0A918XWR1_9PROT</name>